<dbReference type="GO" id="GO:0008270">
    <property type="term" value="F:zinc ion binding"/>
    <property type="evidence" value="ECO:0007669"/>
    <property type="project" value="UniProtKB-KW"/>
</dbReference>
<comment type="similarity">
    <text evidence="3">Belongs to the krueppel C2H2-type zinc-finger protein family.</text>
</comment>
<dbReference type="GO" id="GO:0006357">
    <property type="term" value="P:regulation of transcription by RNA polymerase II"/>
    <property type="evidence" value="ECO:0007669"/>
    <property type="project" value="TreeGrafter"/>
</dbReference>
<evidence type="ECO:0000256" key="4">
    <source>
        <dbReference type="ARBA" id="ARBA00022723"/>
    </source>
</evidence>
<evidence type="ECO:0000256" key="7">
    <source>
        <dbReference type="ARBA" id="ARBA00022833"/>
    </source>
</evidence>
<dbReference type="PROSITE" id="PS50157">
    <property type="entry name" value="ZINC_FINGER_C2H2_2"/>
    <property type="match status" value="4"/>
</dbReference>
<protein>
    <recommendedName>
        <fullName evidence="14">C2H2-type domain-containing protein</fullName>
    </recommendedName>
</protein>
<dbReference type="OrthoDB" id="9439903at2759"/>
<keyword evidence="11" id="KW-0539">Nucleus</keyword>
<dbReference type="InterPro" id="IPR013087">
    <property type="entry name" value="Znf_C2H2_type"/>
</dbReference>
<evidence type="ECO:0000259" key="14">
    <source>
        <dbReference type="PROSITE" id="PS50157"/>
    </source>
</evidence>
<dbReference type="SMART" id="SM00355">
    <property type="entry name" value="ZnF_C2H2"/>
    <property type="match status" value="4"/>
</dbReference>
<name>A0A9Q1DE68_CONCO</name>
<dbReference type="PANTHER" id="PTHR24404">
    <property type="entry name" value="ZINC FINGER PROTEIN"/>
    <property type="match status" value="1"/>
</dbReference>
<dbReference type="SUPFAM" id="SSF57667">
    <property type="entry name" value="beta-beta-alpha zinc fingers"/>
    <property type="match status" value="2"/>
</dbReference>
<dbReference type="GO" id="GO:0003700">
    <property type="term" value="F:DNA-binding transcription factor activity"/>
    <property type="evidence" value="ECO:0007669"/>
    <property type="project" value="TreeGrafter"/>
</dbReference>
<dbReference type="GO" id="GO:0005634">
    <property type="term" value="C:nucleus"/>
    <property type="evidence" value="ECO:0007669"/>
    <property type="project" value="UniProtKB-SubCell"/>
</dbReference>
<dbReference type="InterPro" id="IPR050589">
    <property type="entry name" value="Ikaros_C2H2-ZF"/>
</dbReference>
<evidence type="ECO:0000256" key="13">
    <source>
        <dbReference type="SAM" id="MobiDB-lite"/>
    </source>
</evidence>
<dbReference type="PANTHER" id="PTHR24404:SF111">
    <property type="entry name" value="GASTRULA ZINC FINGER PROTEIN XLCGF49.1-LIKE-RELATED"/>
    <property type="match status" value="1"/>
</dbReference>
<dbReference type="PROSITE" id="PS00028">
    <property type="entry name" value="ZINC_FINGER_C2H2_1"/>
    <property type="match status" value="4"/>
</dbReference>
<organism evidence="15 16">
    <name type="scientific">Conger conger</name>
    <name type="common">Conger eel</name>
    <name type="synonym">Muraena conger</name>
    <dbReference type="NCBI Taxonomy" id="82655"/>
    <lineage>
        <taxon>Eukaryota</taxon>
        <taxon>Metazoa</taxon>
        <taxon>Chordata</taxon>
        <taxon>Craniata</taxon>
        <taxon>Vertebrata</taxon>
        <taxon>Euteleostomi</taxon>
        <taxon>Actinopterygii</taxon>
        <taxon>Neopterygii</taxon>
        <taxon>Teleostei</taxon>
        <taxon>Anguilliformes</taxon>
        <taxon>Congridae</taxon>
        <taxon>Conger</taxon>
    </lineage>
</organism>
<sequence>MNSSSFLFFNCNLSGQVAKMSSYVAFHTRLTSIMDQLTKAAIAEICGLVDDGYALLHLELTRSKKEVEGLKKKLQMLEPIARGSVEGTGHSGGDAPICSERHLDDGLCATAEGAFSVGCRMSVSVRRDREPSSMDKETIPVQSPGGKSVEMEEERLEMIIIKKEGMDEDVETSDPQGGLNVNEERTVELDGGERSLIADEQTAPVVGTEELSEQYSSRHSVWEDGTLSPVLKAEPEDETINFQHKGTELNTGRLNNLGNDQKEIESLKRKLRLTELRAARGSWDRRRAAESHVKRPSSRVQLCDGFSGTARQRNFSIGCPAGVSLWTDVEPPTVVEEDSSVRSAVCESADIEEESPEIQTIKKEGADEDTHASDPHGGLKFNEESPVEAAGEKASIVDTQTEPVVGTEELNEQQGTTHCVWEDSGPDTVLKAEPEHESVNLQETAGRLNSLENGYTLYDRPGQLDTFFTRGDSETEEPACSYSPKTSSDSLPIHSELQLGPTAAEGVGDRLSPVGHSDVKSDVIPDVILIDSEPGTVDVDMHSAWTKESVSGVAHSQQRNYKEYGQREEMHPENALQLPVRESRTGSNSQMNRRFTSARIKTNNRIGSREKRFICGYCGKSFTCPKYLQTHQRVHTGEKPYSCMHCGKRFAQSSYLKKHQTVHTGEKPFSCAQCGKRFADSSNLIRHKSVHTGERPFICIHCGERFAGKHNLKIHQQRNHPSVWSSR</sequence>
<evidence type="ECO:0000313" key="16">
    <source>
        <dbReference type="Proteomes" id="UP001152803"/>
    </source>
</evidence>
<keyword evidence="4" id="KW-0479">Metal-binding</keyword>
<feature type="domain" description="C2H2-type" evidence="14">
    <location>
        <begin position="613"/>
        <end position="640"/>
    </location>
</feature>
<dbReference type="Gene3D" id="3.30.160.60">
    <property type="entry name" value="Classic Zinc Finger"/>
    <property type="match status" value="4"/>
</dbReference>
<comment type="function">
    <text evidence="1">May be involved in transcriptional regulation.</text>
</comment>
<dbReference type="Proteomes" id="UP001152803">
    <property type="component" value="Unassembled WGS sequence"/>
</dbReference>
<keyword evidence="6 12" id="KW-0863">Zinc-finger</keyword>
<feature type="region of interest" description="Disordered" evidence="13">
    <location>
        <begin position="334"/>
        <end position="393"/>
    </location>
</feature>
<comment type="subcellular location">
    <subcellularLocation>
        <location evidence="2">Nucleus</location>
    </subcellularLocation>
</comment>
<dbReference type="EMBL" id="JAFJMO010000009">
    <property type="protein sequence ID" value="KAJ8268069.1"/>
    <property type="molecule type" value="Genomic_DNA"/>
</dbReference>
<evidence type="ECO:0000256" key="12">
    <source>
        <dbReference type="PROSITE-ProRule" id="PRU00042"/>
    </source>
</evidence>
<keyword evidence="7" id="KW-0862">Zinc</keyword>
<dbReference type="FunFam" id="3.30.160.60:FF:001954">
    <property type="entry name" value="Zinc finger protein 787"/>
    <property type="match status" value="1"/>
</dbReference>
<keyword evidence="16" id="KW-1185">Reference proteome</keyword>
<proteinExistence type="inferred from homology"/>
<evidence type="ECO:0000256" key="2">
    <source>
        <dbReference type="ARBA" id="ARBA00004123"/>
    </source>
</evidence>
<keyword evidence="10" id="KW-0804">Transcription</keyword>
<evidence type="ECO:0000256" key="6">
    <source>
        <dbReference type="ARBA" id="ARBA00022771"/>
    </source>
</evidence>
<dbReference type="GO" id="GO:0000978">
    <property type="term" value="F:RNA polymerase II cis-regulatory region sequence-specific DNA binding"/>
    <property type="evidence" value="ECO:0007669"/>
    <property type="project" value="TreeGrafter"/>
</dbReference>
<feature type="region of interest" description="Disordered" evidence="13">
    <location>
        <begin position="126"/>
        <end position="150"/>
    </location>
</feature>
<feature type="domain" description="C2H2-type" evidence="14">
    <location>
        <begin position="669"/>
        <end position="696"/>
    </location>
</feature>
<keyword evidence="5" id="KW-0677">Repeat</keyword>
<comment type="caution">
    <text evidence="15">The sequence shown here is derived from an EMBL/GenBank/DDBJ whole genome shotgun (WGS) entry which is preliminary data.</text>
</comment>
<evidence type="ECO:0000256" key="11">
    <source>
        <dbReference type="ARBA" id="ARBA00023242"/>
    </source>
</evidence>
<evidence type="ECO:0000256" key="8">
    <source>
        <dbReference type="ARBA" id="ARBA00023015"/>
    </source>
</evidence>
<dbReference type="AlphaFoldDB" id="A0A9Q1DE68"/>
<evidence type="ECO:0000313" key="15">
    <source>
        <dbReference type="EMBL" id="KAJ8268069.1"/>
    </source>
</evidence>
<keyword evidence="8" id="KW-0805">Transcription regulation</keyword>
<feature type="domain" description="C2H2-type" evidence="14">
    <location>
        <begin position="641"/>
        <end position="668"/>
    </location>
</feature>
<keyword evidence="9" id="KW-0238">DNA-binding</keyword>
<evidence type="ECO:0000256" key="3">
    <source>
        <dbReference type="ARBA" id="ARBA00006991"/>
    </source>
</evidence>
<accession>A0A9Q1DE68</accession>
<evidence type="ECO:0000256" key="9">
    <source>
        <dbReference type="ARBA" id="ARBA00023125"/>
    </source>
</evidence>
<feature type="compositionally biased region" description="Basic and acidic residues" evidence="13">
    <location>
        <begin position="126"/>
        <end position="138"/>
    </location>
</feature>
<dbReference type="FunFam" id="3.30.160.60:FF:000100">
    <property type="entry name" value="Zinc finger 45-like"/>
    <property type="match status" value="1"/>
</dbReference>
<feature type="domain" description="C2H2-type" evidence="14">
    <location>
        <begin position="697"/>
        <end position="720"/>
    </location>
</feature>
<dbReference type="FunFam" id="3.30.160.60:FF:000213">
    <property type="entry name" value="Zinc finger protein 624"/>
    <property type="match status" value="1"/>
</dbReference>
<gene>
    <name evidence="15" type="ORF">COCON_G00132410</name>
</gene>
<dbReference type="InterPro" id="IPR036236">
    <property type="entry name" value="Znf_C2H2_sf"/>
</dbReference>
<evidence type="ECO:0000256" key="1">
    <source>
        <dbReference type="ARBA" id="ARBA00003767"/>
    </source>
</evidence>
<feature type="compositionally biased region" description="Basic and acidic residues" evidence="13">
    <location>
        <begin position="360"/>
        <end position="374"/>
    </location>
</feature>
<dbReference type="Pfam" id="PF00096">
    <property type="entry name" value="zf-C2H2"/>
    <property type="match status" value="3"/>
</dbReference>
<evidence type="ECO:0000256" key="5">
    <source>
        <dbReference type="ARBA" id="ARBA00022737"/>
    </source>
</evidence>
<evidence type="ECO:0000256" key="10">
    <source>
        <dbReference type="ARBA" id="ARBA00023163"/>
    </source>
</evidence>
<dbReference type="FunFam" id="3.30.160.60:FF:000966">
    <property type="entry name" value="ZFP90 zinc finger protein"/>
    <property type="match status" value="1"/>
</dbReference>
<reference evidence="15" key="1">
    <citation type="journal article" date="2023" name="Science">
        <title>Genome structures resolve the early diversification of teleost fishes.</title>
        <authorList>
            <person name="Parey E."/>
            <person name="Louis A."/>
            <person name="Montfort J."/>
            <person name="Bouchez O."/>
            <person name="Roques C."/>
            <person name="Iampietro C."/>
            <person name="Lluch J."/>
            <person name="Castinel A."/>
            <person name="Donnadieu C."/>
            <person name="Desvignes T."/>
            <person name="Floi Bucao C."/>
            <person name="Jouanno E."/>
            <person name="Wen M."/>
            <person name="Mejri S."/>
            <person name="Dirks R."/>
            <person name="Jansen H."/>
            <person name="Henkel C."/>
            <person name="Chen W.J."/>
            <person name="Zahm M."/>
            <person name="Cabau C."/>
            <person name="Klopp C."/>
            <person name="Thompson A.W."/>
            <person name="Robinson-Rechavi M."/>
            <person name="Braasch I."/>
            <person name="Lecointre G."/>
            <person name="Bobe J."/>
            <person name="Postlethwait J.H."/>
            <person name="Berthelot C."/>
            <person name="Roest Crollius H."/>
            <person name="Guiguen Y."/>
        </authorList>
    </citation>
    <scope>NUCLEOTIDE SEQUENCE</scope>
    <source>
        <strain evidence="15">Concon-B</strain>
    </source>
</reference>